<comment type="subcellular location">
    <subcellularLocation>
        <location evidence="1">Membrane</location>
        <topology evidence="1">Multi-pass membrane protein</topology>
    </subcellularLocation>
</comment>
<evidence type="ECO:0000256" key="7">
    <source>
        <dbReference type="ARBA" id="ARBA00026248"/>
    </source>
</evidence>
<dbReference type="InterPro" id="IPR005828">
    <property type="entry name" value="MFS_sugar_transport-like"/>
</dbReference>
<keyword evidence="4 10" id="KW-0812">Transmembrane</keyword>
<dbReference type="GO" id="GO:0005351">
    <property type="term" value="F:carbohydrate:proton symporter activity"/>
    <property type="evidence" value="ECO:0007669"/>
    <property type="project" value="TreeGrafter"/>
</dbReference>
<keyword evidence="13" id="KW-1185">Reference proteome</keyword>
<feature type="transmembrane region" description="Helical" evidence="10">
    <location>
        <begin position="185"/>
        <end position="207"/>
    </location>
</feature>
<evidence type="ECO:0000256" key="10">
    <source>
        <dbReference type="SAM" id="Phobius"/>
    </source>
</evidence>
<accession>A0A167MSQ0</accession>
<dbReference type="Proteomes" id="UP000076874">
    <property type="component" value="Unassembled WGS sequence"/>
</dbReference>
<dbReference type="InterPro" id="IPR036259">
    <property type="entry name" value="MFS_trans_sf"/>
</dbReference>
<dbReference type="GO" id="GO:0000023">
    <property type="term" value="P:maltose metabolic process"/>
    <property type="evidence" value="ECO:0007669"/>
    <property type="project" value="UniProtKB-KW"/>
</dbReference>
<keyword evidence="7" id="KW-0462">Maltose metabolism</keyword>
<dbReference type="AlphaFoldDB" id="A0A167MSQ0"/>
<evidence type="ECO:0000313" key="12">
    <source>
        <dbReference type="EMBL" id="OAA54712.1"/>
    </source>
</evidence>
<keyword evidence="6 10" id="KW-0472">Membrane</keyword>
<gene>
    <name evidence="12" type="ORF">SPI_08583</name>
</gene>
<dbReference type="FunFam" id="1.20.1250.20:FF:000149">
    <property type="entry name" value="MFS transporter, SP family, general alpha glucoside:H+ symporter"/>
    <property type="match status" value="1"/>
</dbReference>
<keyword evidence="5 10" id="KW-1133">Transmembrane helix</keyword>
<evidence type="ECO:0000256" key="2">
    <source>
        <dbReference type="ARBA" id="ARBA00010992"/>
    </source>
</evidence>
<dbReference type="PROSITE" id="PS00217">
    <property type="entry name" value="SUGAR_TRANSPORT_2"/>
    <property type="match status" value="1"/>
</dbReference>
<comment type="caution">
    <text evidence="12">The sequence shown here is derived from an EMBL/GenBank/DDBJ whole genome shotgun (WGS) entry which is preliminary data.</text>
</comment>
<feature type="domain" description="Major facilitator superfamily (MFS) profile" evidence="11">
    <location>
        <begin position="50"/>
        <end position="496"/>
    </location>
</feature>
<feature type="transmembrane region" description="Helical" evidence="10">
    <location>
        <begin position="227"/>
        <end position="246"/>
    </location>
</feature>
<evidence type="ECO:0000256" key="6">
    <source>
        <dbReference type="ARBA" id="ARBA00023136"/>
    </source>
</evidence>
<feature type="compositionally biased region" description="Basic and acidic residues" evidence="9">
    <location>
        <begin position="1"/>
        <end position="10"/>
    </location>
</feature>
<feature type="transmembrane region" description="Helical" evidence="10">
    <location>
        <begin position="342"/>
        <end position="364"/>
    </location>
</feature>
<evidence type="ECO:0000256" key="1">
    <source>
        <dbReference type="ARBA" id="ARBA00004141"/>
    </source>
</evidence>
<feature type="transmembrane region" description="Helical" evidence="10">
    <location>
        <begin position="151"/>
        <end position="173"/>
    </location>
</feature>
<protein>
    <submittedName>
        <fullName evidence="12">Sugar/inositol transporter</fullName>
    </submittedName>
</protein>
<feature type="transmembrane region" description="Helical" evidence="10">
    <location>
        <begin position="371"/>
        <end position="393"/>
    </location>
</feature>
<dbReference type="InterPro" id="IPR005829">
    <property type="entry name" value="Sugar_transporter_CS"/>
</dbReference>
<dbReference type="InterPro" id="IPR003663">
    <property type="entry name" value="Sugar/inositol_transpt"/>
</dbReference>
<dbReference type="Pfam" id="PF00083">
    <property type="entry name" value="Sugar_tr"/>
    <property type="match status" value="1"/>
</dbReference>
<dbReference type="NCBIfam" id="TIGR00879">
    <property type="entry name" value="SP"/>
    <property type="match status" value="1"/>
</dbReference>
<evidence type="ECO:0000256" key="3">
    <source>
        <dbReference type="ARBA" id="ARBA00022448"/>
    </source>
</evidence>
<dbReference type="PANTHER" id="PTHR48022:SF5">
    <property type="entry name" value="ALPHA-GLUCOSIDES PERMEASE MPH2-RELATED"/>
    <property type="match status" value="1"/>
</dbReference>
<keyword evidence="3 8" id="KW-0813">Transport</keyword>
<dbReference type="InterPro" id="IPR020846">
    <property type="entry name" value="MFS_dom"/>
</dbReference>
<evidence type="ECO:0000256" key="4">
    <source>
        <dbReference type="ARBA" id="ARBA00022692"/>
    </source>
</evidence>
<feature type="transmembrane region" description="Helical" evidence="10">
    <location>
        <begin position="399"/>
        <end position="426"/>
    </location>
</feature>
<dbReference type="EMBL" id="AZHD01000022">
    <property type="protein sequence ID" value="OAA54712.1"/>
    <property type="molecule type" value="Genomic_DNA"/>
</dbReference>
<dbReference type="InterPro" id="IPR050360">
    <property type="entry name" value="MFS_Sugar_Transporters"/>
</dbReference>
<name>A0A167MSQ0_9HYPO</name>
<evidence type="ECO:0000256" key="9">
    <source>
        <dbReference type="SAM" id="MobiDB-lite"/>
    </source>
</evidence>
<feature type="region of interest" description="Disordered" evidence="9">
    <location>
        <begin position="1"/>
        <end position="20"/>
    </location>
</feature>
<organism evidence="12 13">
    <name type="scientific">Niveomyces insectorum RCEF 264</name>
    <dbReference type="NCBI Taxonomy" id="1081102"/>
    <lineage>
        <taxon>Eukaryota</taxon>
        <taxon>Fungi</taxon>
        <taxon>Dikarya</taxon>
        <taxon>Ascomycota</taxon>
        <taxon>Pezizomycotina</taxon>
        <taxon>Sordariomycetes</taxon>
        <taxon>Hypocreomycetidae</taxon>
        <taxon>Hypocreales</taxon>
        <taxon>Cordycipitaceae</taxon>
        <taxon>Niveomyces</taxon>
    </lineage>
</organism>
<evidence type="ECO:0000313" key="13">
    <source>
        <dbReference type="Proteomes" id="UP000076874"/>
    </source>
</evidence>
<dbReference type="SUPFAM" id="SSF103473">
    <property type="entry name" value="MFS general substrate transporter"/>
    <property type="match status" value="1"/>
</dbReference>
<dbReference type="Gene3D" id="1.20.1250.20">
    <property type="entry name" value="MFS general substrate transporter like domains"/>
    <property type="match status" value="1"/>
</dbReference>
<dbReference type="PANTHER" id="PTHR48022">
    <property type="entry name" value="PLASTIDIC GLUCOSE TRANSPORTER 4"/>
    <property type="match status" value="1"/>
</dbReference>
<feature type="transmembrane region" description="Helical" evidence="10">
    <location>
        <begin position="474"/>
        <end position="490"/>
    </location>
</feature>
<feature type="transmembrane region" description="Helical" evidence="10">
    <location>
        <begin position="446"/>
        <end position="462"/>
    </location>
</feature>
<evidence type="ECO:0000256" key="5">
    <source>
        <dbReference type="ARBA" id="ARBA00022989"/>
    </source>
</evidence>
<evidence type="ECO:0000256" key="8">
    <source>
        <dbReference type="RuleBase" id="RU003346"/>
    </source>
</evidence>
<dbReference type="OrthoDB" id="6612291at2759"/>
<sequence>MADNREKALPDEAAAETSLDSRIRASEAAAKEAKMSPWESIKLYPKAVAFSAIVSACIIMDGYDRNLLTGLFAFGPFQRRYGELQPDGGYQLPARWQSGLANGQSVGEIMGLFVNGWASEHFGYRRTLLATLAATACFIFILFFAPSVEVLLAGEILCGIPWGVFETLTTVYAAEVCPVGLRAYLTTYVNLCWVLGTLLGQGVLRAFLTSGTSQWAYRVPFAIQWAWPIPLAIGVFLAPESPWWLVRHGQNDKARRALVKLQSTNHSVDNDLDATIAMMKYTHEHEKEVEVGSSYLACFKGVDLRRTELTCVVWAVQNLSGSGFMGYSTYFFQQAGLDSNDAFNIAMAQYAIGAVGTMLSWYLMGRFGRRTLYLAGLTCQTVCLFVTGCLGLAPASNKAVPWAVSIMMVVYTFIYDMTVGPVCYALVPELPAGRLRTRTVVLGRNLYNVINIIMNVIIPYMLNPTAWNWKAKAGFFYAGLAFLCLIWTYFRLPETKNRTYAELDLLFEKKTGARKFKSTSVDIFGVHAEQSRPGSVHEAEAKDEHYQ</sequence>
<proteinExistence type="inferred from homology"/>
<reference evidence="12 13" key="1">
    <citation type="journal article" date="2016" name="Genome Biol. Evol.">
        <title>Divergent and convergent evolution of fungal pathogenicity.</title>
        <authorList>
            <person name="Shang Y."/>
            <person name="Xiao G."/>
            <person name="Zheng P."/>
            <person name="Cen K."/>
            <person name="Zhan S."/>
            <person name="Wang C."/>
        </authorList>
    </citation>
    <scope>NUCLEOTIDE SEQUENCE [LARGE SCALE GENOMIC DNA]</scope>
    <source>
        <strain evidence="12 13">RCEF 264</strain>
    </source>
</reference>
<evidence type="ECO:0000259" key="11">
    <source>
        <dbReference type="PROSITE" id="PS50850"/>
    </source>
</evidence>
<comment type="similarity">
    <text evidence="2 8">Belongs to the major facilitator superfamily. Sugar transporter (TC 2.A.1.1) family.</text>
</comment>
<feature type="transmembrane region" description="Helical" evidence="10">
    <location>
        <begin position="309"/>
        <end position="330"/>
    </location>
</feature>
<dbReference type="PROSITE" id="PS50850">
    <property type="entry name" value="MFS"/>
    <property type="match status" value="1"/>
</dbReference>
<feature type="transmembrane region" description="Helical" evidence="10">
    <location>
        <begin position="127"/>
        <end position="145"/>
    </location>
</feature>
<dbReference type="GO" id="GO:0016020">
    <property type="term" value="C:membrane"/>
    <property type="evidence" value="ECO:0007669"/>
    <property type="project" value="UniProtKB-SubCell"/>
</dbReference>